<reference evidence="1" key="1">
    <citation type="submission" date="2006-01" db="EMBL/GenBank/DDBJ databases">
        <authorList>
            <person name="Lindblad-Toh K."/>
            <person name="Mauceli E."/>
            <person name="Grabherr M."/>
            <person name="Chang J.L."/>
            <person name="Lander E.S."/>
        </authorList>
    </citation>
    <scope>NUCLEOTIDE SEQUENCE [LARGE SCALE GENOMIC DNA]</scope>
</reference>
<organism evidence="1">
    <name type="scientific">Gasterosteus aculeatus</name>
    <name type="common">Three-spined stickleback</name>
    <dbReference type="NCBI Taxonomy" id="69293"/>
    <lineage>
        <taxon>Eukaryota</taxon>
        <taxon>Metazoa</taxon>
        <taxon>Chordata</taxon>
        <taxon>Craniata</taxon>
        <taxon>Vertebrata</taxon>
        <taxon>Euteleostomi</taxon>
        <taxon>Actinopterygii</taxon>
        <taxon>Neopterygii</taxon>
        <taxon>Teleostei</taxon>
        <taxon>Neoteleostei</taxon>
        <taxon>Acanthomorphata</taxon>
        <taxon>Eupercaria</taxon>
        <taxon>Perciformes</taxon>
        <taxon>Cottioidei</taxon>
        <taxon>Gasterosteales</taxon>
        <taxon>Gasterosteidae</taxon>
        <taxon>Gasterosteus</taxon>
    </lineage>
</organism>
<dbReference type="eggNOG" id="ENOG502RTUS">
    <property type="taxonomic scope" value="Eukaryota"/>
</dbReference>
<dbReference type="AlphaFoldDB" id="G3NR58"/>
<protein>
    <submittedName>
        <fullName evidence="1">Uncharacterized protein</fullName>
    </submittedName>
</protein>
<dbReference type="STRING" id="69293.ENSGACP00000007824"/>
<dbReference type="InParanoid" id="G3NR58"/>
<accession>G3NR58</accession>
<dbReference type="CDD" id="cd00303">
    <property type="entry name" value="retropepsin_like"/>
    <property type="match status" value="1"/>
</dbReference>
<sequence length="183" mass="20468">PQTHIKLNGSSMVVLIDSEASANCVSETSFEKLMPRPQLNHTSTKIYPFRSKVPLPLKGSFKCSVEKGQENTTCTFFVVEGDGFNMLSDKTSKALGLIKIVTAVSSTQQRRTVADELVENHPELFQGIGKLKDFQVKLHINPDIKPSCQPHRRVPFHIRQKVEDELQKLEADDNIEEVNGPTP</sequence>
<evidence type="ECO:0000313" key="1">
    <source>
        <dbReference type="Ensembl" id="ENSGACP00000007824.1"/>
    </source>
</evidence>
<dbReference type="OMA" id="SKIACAD"/>
<proteinExistence type="predicted"/>
<reference evidence="1" key="2">
    <citation type="submission" date="2024-04" db="UniProtKB">
        <authorList>
            <consortium name="Ensembl"/>
        </authorList>
    </citation>
    <scope>IDENTIFICATION</scope>
</reference>
<dbReference type="Ensembl" id="ENSGACT00000007843.1">
    <property type="protein sequence ID" value="ENSGACP00000007824.1"/>
    <property type="gene ID" value="ENSGACG00000005923.1"/>
</dbReference>
<dbReference type="PANTHER" id="PTHR37984">
    <property type="entry name" value="PROTEIN CBG26694"/>
    <property type="match status" value="1"/>
</dbReference>
<name>G3NR58_GASAC</name>
<dbReference type="PANTHER" id="PTHR37984:SF11">
    <property type="entry name" value="INTEGRASE CATALYTIC DOMAIN-CONTAINING PROTEIN"/>
    <property type="match status" value="1"/>
</dbReference>
<dbReference type="InterPro" id="IPR050951">
    <property type="entry name" value="Retrovirus_Pol_polyprotein"/>
</dbReference>